<accession>A0A6L7EXE1</accession>
<sequence>MHVRCPTPAGGTPTREDGWVNDGVDDRVEIVELARAESERGELVLRERRPASGPASLELRANGVFVMDTLEVSSERAMATAALALVEEPRAVVVGGLGLGYTMHEVLADSRVERCAVVEIEPALVEWMRSGLVPHGPALLADDRVGVVVADVAVALAEARPASYDLVLLDVDNGPGYLVHEANATLYQAPALASARAVLRPGGALVVWSAAEAPDLLDALRAVFGAAEELPQQVRLQERDEAYWLYVARA</sequence>
<keyword evidence="1" id="KW-0620">Polyamine biosynthesis</keyword>
<feature type="region of interest" description="Disordered" evidence="2">
    <location>
        <begin position="1"/>
        <end position="21"/>
    </location>
</feature>
<evidence type="ECO:0008006" key="5">
    <source>
        <dbReference type="Google" id="ProtNLM"/>
    </source>
</evidence>
<name>A0A6L7EXE1_9ACTN</name>
<dbReference type="Gene3D" id="3.40.50.150">
    <property type="entry name" value="Vaccinia Virus protein VP39"/>
    <property type="match status" value="1"/>
</dbReference>
<proteinExistence type="predicted"/>
<dbReference type="AlphaFoldDB" id="A0A6L7EXE1"/>
<reference evidence="3 4" key="1">
    <citation type="submission" date="2019-12" db="EMBL/GenBank/DDBJ databases">
        <authorList>
            <person name="Kun Z."/>
        </authorList>
    </citation>
    <scope>NUCLEOTIDE SEQUENCE [LARGE SCALE GENOMIC DNA]</scope>
    <source>
        <strain evidence="3 4">YIM 123512</strain>
    </source>
</reference>
<dbReference type="Proteomes" id="UP000473325">
    <property type="component" value="Unassembled WGS sequence"/>
</dbReference>
<dbReference type="EMBL" id="WUEK01000013">
    <property type="protein sequence ID" value="MXG91480.1"/>
    <property type="molecule type" value="Genomic_DNA"/>
</dbReference>
<evidence type="ECO:0000256" key="1">
    <source>
        <dbReference type="ARBA" id="ARBA00023115"/>
    </source>
</evidence>
<dbReference type="PANTHER" id="PTHR43317:SF3">
    <property type="entry name" value="BLR2883 PROTEIN"/>
    <property type="match status" value="1"/>
</dbReference>
<dbReference type="PANTHER" id="PTHR43317">
    <property type="entry name" value="THERMOSPERMINE SYNTHASE ACAULIS5"/>
    <property type="match status" value="1"/>
</dbReference>
<dbReference type="SUPFAM" id="SSF53335">
    <property type="entry name" value="S-adenosyl-L-methionine-dependent methyltransferases"/>
    <property type="match status" value="1"/>
</dbReference>
<dbReference type="GO" id="GO:0006596">
    <property type="term" value="P:polyamine biosynthetic process"/>
    <property type="evidence" value="ECO:0007669"/>
    <property type="project" value="UniProtKB-KW"/>
</dbReference>
<evidence type="ECO:0000313" key="4">
    <source>
        <dbReference type="Proteomes" id="UP000473325"/>
    </source>
</evidence>
<dbReference type="Pfam" id="PF01564">
    <property type="entry name" value="Spermine_synth"/>
    <property type="match status" value="1"/>
</dbReference>
<dbReference type="InterPro" id="IPR029063">
    <property type="entry name" value="SAM-dependent_MTases_sf"/>
</dbReference>
<gene>
    <name evidence="3" type="ORF">GRQ65_18190</name>
</gene>
<keyword evidence="4" id="KW-1185">Reference proteome</keyword>
<organism evidence="3 4">
    <name type="scientific">Nocardioides flavescens</name>
    <dbReference type="NCBI Taxonomy" id="2691959"/>
    <lineage>
        <taxon>Bacteria</taxon>
        <taxon>Bacillati</taxon>
        <taxon>Actinomycetota</taxon>
        <taxon>Actinomycetes</taxon>
        <taxon>Propionibacteriales</taxon>
        <taxon>Nocardioidaceae</taxon>
        <taxon>Nocardioides</taxon>
    </lineage>
</organism>
<evidence type="ECO:0000256" key="2">
    <source>
        <dbReference type="SAM" id="MobiDB-lite"/>
    </source>
</evidence>
<comment type="caution">
    <text evidence="3">The sequence shown here is derived from an EMBL/GenBank/DDBJ whole genome shotgun (WGS) entry which is preliminary data.</text>
</comment>
<protein>
    <recommendedName>
        <fullName evidence="5">Spermidine synthase</fullName>
    </recommendedName>
</protein>
<evidence type="ECO:0000313" key="3">
    <source>
        <dbReference type="EMBL" id="MXG91480.1"/>
    </source>
</evidence>